<feature type="domain" description="Thoeris protein ThsA Macro" evidence="2">
    <location>
        <begin position="79"/>
        <end position="242"/>
    </location>
</feature>
<dbReference type="InterPro" id="IPR045535">
    <property type="entry name" value="ThsA_Macro"/>
</dbReference>
<sequence>MRQEVKWYVCSFFTIVGIIWTLIEAYSFFNTPENRWQDALISLLGIFSIAGAITYLISLYPKAFPPKYSFQIKGTELKIELVVGDIFKYAGPIIVGTNINFITSLDVIDKRSIQGLYTKKFFERTTAIDDMINAQLGVGPHPYGAVARINHQSKNAFFCAIAEINPHGKAKGSMPDFLTALGALWAYLSEKGSNEIYNIPVLGTGFTGLNATREEVIHEIVQSFLASLAASSYCEGLRIVLYKDDVKNREIDVKRIAAYIKHNCNYAPQITNETSDEAGRPISASQVTA</sequence>
<evidence type="ECO:0000313" key="4">
    <source>
        <dbReference type="Proteomes" id="UP000199598"/>
    </source>
</evidence>
<dbReference type="Pfam" id="PF20016">
    <property type="entry name" value="ThsA_Macro"/>
    <property type="match status" value="1"/>
</dbReference>
<feature type="transmembrane region" description="Helical" evidence="1">
    <location>
        <begin position="7"/>
        <end position="29"/>
    </location>
</feature>
<protein>
    <recommendedName>
        <fullName evidence="2">Thoeris protein ThsA Macro domain-containing protein</fullName>
    </recommendedName>
</protein>
<comment type="caution">
    <text evidence="3">The sequence shown here is derived from an EMBL/GenBank/DDBJ whole genome shotgun (WGS) entry which is preliminary data.</text>
</comment>
<gene>
    <name evidence="3" type="ORF">SAMN04488518_104336</name>
</gene>
<accession>A0A1I3YZW7</accession>
<proteinExistence type="predicted"/>
<feature type="transmembrane region" description="Helical" evidence="1">
    <location>
        <begin position="41"/>
        <end position="60"/>
    </location>
</feature>
<keyword evidence="1" id="KW-0812">Transmembrane</keyword>
<keyword evidence="1" id="KW-0472">Membrane</keyword>
<reference evidence="3 4" key="1">
    <citation type="submission" date="2016-10" db="EMBL/GenBank/DDBJ databases">
        <authorList>
            <person name="Varghese N."/>
            <person name="Submissions S."/>
        </authorList>
    </citation>
    <scope>NUCLEOTIDE SEQUENCE [LARGE SCALE GENOMIC DNA]</scope>
    <source>
        <strain evidence="3 4">DSM 16392</strain>
    </source>
</reference>
<keyword evidence="4" id="KW-1185">Reference proteome</keyword>
<dbReference type="RefSeq" id="WP_093519003.1">
    <property type="nucleotide sequence ID" value="NZ_FOSK01000004.1"/>
</dbReference>
<name>A0A1I3YZW7_9HYPH</name>
<organism evidence="3 4">
    <name type="scientific">Pseudovibrio ascidiaceicola</name>
    <dbReference type="NCBI Taxonomy" id="285279"/>
    <lineage>
        <taxon>Bacteria</taxon>
        <taxon>Pseudomonadati</taxon>
        <taxon>Pseudomonadota</taxon>
        <taxon>Alphaproteobacteria</taxon>
        <taxon>Hyphomicrobiales</taxon>
        <taxon>Stappiaceae</taxon>
        <taxon>Pseudovibrio</taxon>
    </lineage>
</organism>
<dbReference type="Proteomes" id="UP000199598">
    <property type="component" value="Unassembled WGS sequence"/>
</dbReference>
<keyword evidence="1" id="KW-1133">Transmembrane helix</keyword>
<evidence type="ECO:0000313" key="3">
    <source>
        <dbReference type="EMBL" id="SFK37407.1"/>
    </source>
</evidence>
<dbReference type="EMBL" id="FOSK01000004">
    <property type="protein sequence ID" value="SFK37407.1"/>
    <property type="molecule type" value="Genomic_DNA"/>
</dbReference>
<evidence type="ECO:0000256" key="1">
    <source>
        <dbReference type="SAM" id="Phobius"/>
    </source>
</evidence>
<evidence type="ECO:0000259" key="2">
    <source>
        <dbReference type="Pfam" id="PF20016"/>
    </source>
</evidence>